<evidence type="ECO:0000256" key="2">
    <source>
        <dbReference type="ARBA" id="ARBA00022643"/>
    </source>
</evidence>
<dbReference type="InterPro" id="IPR005025">
    <property type="entry name" value="FMN_Rdtase-like_dom"/>
</dbReference>
<accession>A0ABS2E6L4</accession>
<dbReference type="Proteomes" id="UP000716906">
    <property type="component" value="Unassembled WGS sequence"/>
</dbReference>
<dbReference type="SUPFAM" id="SSF52218">
    <property type="entry name" value="Flavoproteins"/>
    <property type="match status" value="1"/>
</dbReference>
<dbReference type="InterPro" id="IPR029039">
    <property type="entry name" value="Flavoprotein-like_sf"/>
</dbReference>
<dbReference type="Pfam" id="PF03358">
    <property type="entry name" value="FMN_red"/>
    <property type="match status" value="1"/>
</dbReference>
<evidence type="ECO:0000313" key="4">
    <source>
        <dbReference type="EMBL" id="MBM6737250.1"/>
    </source>
</evidence>
<keyword evidence="5" id="KW-1185">Reference proteome</keyword>
<evidence type="ECO:0000256" key="1">
    <source>
        <dbReference type="ARBA" id="ARBA00022630"/>
    </source>
</evidence>
<reference evidence="4 5" key="1">
    <citation type="journal article" date="2021" name="Sci. Rep.">
        <title>The distribution of antibiotic resistance genes in chicken gut microbiota commensals.</title>
        <authorList>
            <person name="Juricova H."/>
            <person name="Matiasovicova J."/>
            <person name="Kubasova T."/>
            <person name="Cejkova D."/>
            <person name="Rychlik I."/>
        </authorList>
    </citation>
    <scope>NUCLEOTIDE SEQUENCE [LARGE SCALE GENOMIC DNA]</scope>
    <source>
        <strain evidence="4 5">An773</strain>
    </source>
</reference>
<organism evidence="4 5">
    <name type="scientific">Faecalicatena fissicatena</name>
    <dbReference type="NCBI Taxonomy" id="290055"/>
    <lineage>
        <taxon>Bacteria</taxon>
        <taxon>Bacillati</taxon>
        <taxon>Bacillota</taxon>
        <taxon>Clostridia</taxon>
        <taxon>Lachnospirales</taxon>
        <taxon>Lachnospiraceae</taxon>
        <taxon>Faecalicatena</taxon>
    </lineage>
</organism>
<evidence type="ECO:0000313" key="5">
    <source>
        <dbReference type="Proteomes" id="UP000716906"/>
    </source>
</evidence>
<feature type="domain" description="NADPH-dependent FMN reductase-like" evidence="3">
    <location>
        <begin position="4"/>
        <end position="142"/>
    </location>
</feature>
<dbReference type="PANTHER" id="PTHR43278:SF4">
    <property type="entry name" value="NAD(P)H-DEPENDENT FMN-CONTAINING OXIDOREDUCTASE YWQN-RELATED"/>
    <property type="match status" value="1"/>
</dbReference>
<proteinExistence type="predicted"/>
<dbReference type="RefSeq" id="WP_191428385.1">
    <property type="nucleotide sequence ID" value="NZ_JACLYY010000003.1"/>
</dbReference>
<name>A0ABS2E6L4_9FIRM</name>
<keyword evidence="2" id="KW-0288">FMN</keyword>
<dbReference type="EMBL" id="JACLYY010000003">
    <property type="protein sequence ID" value="MBM6737250.1"/>
    <property type="molecule type" value="Genomic_DNA"/>
</dbReference>
<evidence type="ECO:0000259" key="3">
    <source>
        <dbReference type="Pfam" id="PF03358"/>
    </source>
</evidence>
<gene>
    <name evidence="4" type="ORF">H7U36_03900</name>
</gene>
<dbReference type="Gene3D" id="3.40.50.360">
    <property type="match status" value="1"/>
</dbReference>
<protein>
    <submittedName>
        <fullName evidence="4">Flavodoxin family protein</fullName>
    </submittedName>
</protein>
<sequence>MKHVLILSASPRKNGNSDILCRQFMRGAQDAGHRTELISLYDKSTEFCRACYACFTTGRCVLRDDMEEILDKMQQADVIVVATPTYFYSMNGKLKTVIDRFLPRWQNLGGHDVYLIITGHDRKEGLKLVEEELNTIFTGLGNQVKGCIWGEEVWQKGEVENTKAMDEAYQAGSHI</sequence>
<keyword evidence="1" id="KW-0285">Flavoprotein</keyword>
<dbReference type="PANTHER" id="PTHR43278">
    <property type="entry name" value="NAD(P)H-DEPENDENT FMN-CONTAINING OXIDOREDUCTASE YWQN-RELATED"/>
    <property type="match status" value="1"/>
</dbReference>
<comment type="caution">
    <text evidence="4">The sequence shown here is derived from an EMBL/GenBank/DDBJ whole genome shotgun (WGS) entry which is preliminary data.</text>
</comment>
<dbReference type="InterPro" id="IPR051796">
    <property type="entry name" value="ISF_SsuE-like"/>
</dbReference>